<keyword evidence="6" id="KW-1185">Reference proteome</keyword>
<dbReference type="InterPro" id="IPR051398">
    <property type="entry name" value="Polysacch_Deacetylase"/>
</dbReference>
<keyword evidence="3" id="KW-0812">Transmembrane</keyword>
<proteinExistence type="predicted"/>
<name>A0A1G9YPJ6_9FIRM</name>
<dbReference type="GO" id="GO:0005975">
    <property type="term" value="P:carbohydrate metabolic process"/>
    <property type="evidence" value="ECO:0007669"/>
    <property type="project" value="InterPro"/>
</dbReference>
<dbReference type="RefSeq" id="WP_091651609.1">
    <property type="nucleotide sequence ID" value="NZ_FNHQ01000024.1"/>
</dbReference>
<evidence type="ECO:0000256" key="3">
    <source>
        <dbReference type="SAM" id="Phobius"/>
    </source>
</evidence>
<evidence type="ECO:0000313" key="6">
    <source>
        <dbReference type="Proteomes" id="UP000199309"/>
    </source>
</evidence>
<dbReference type="InterPro" id="IPR002509">
    <property type="entry name" value="NODB_dom"/>
</dbReference>
<protein>
    <submittedName>
        <fullName evidence="5">Peptidoglycan/xylan/chitin deacetylase, PgdA/CDA1 family</fullName>
    </submittedName>
</protein>
<organism evidence="5 6">
    <name type="scientific">Megasphaera paucivorans</name>
    <dbReference type="NCBI Taxonomy" id="349095"/>
    <lineage>
        <taxon>Bacteria</taxon>
        <taxon>Bacillati</taxon>
        <taxon>Bacillota</taxon>
        <taxon>Negativicutes</taxon>
        <taxon>Veillonellales</taxon>
        <taxon>Veillonellaceae</taxon>
        <taxon>Megasphaera</taxon>
    </lineage>
</organism>
<dbReference type="InterPro" id="IPR011330">
    <property type="entry name" value="Glyco_hydro/deAcase_b/a-brl"/>
</dbReference>
<dbReference type="AlphaFoldDB" id="A0A1G9YPJ6"/>
<dbReference type="SUPFAM" id="SSF88713">
    <property type="entry name" value="Glycoside hydrolase/deacetylase"/>
    <property type="match status" value="1"/>
</dbReference>
<sequence>MKGWILTGVLVVVAAIVGIFAYWYVNADNYRIAGVPVLNYHQVNDTYKTPLTMTTADFEKQIKYLHDNGYHAITQEQLLQYMNGTGTLPDKPVLVTFDDGYVDNYEQAYPIMKKYNMTGTIFLIINLMGKTGYLTWNQVHAMAKDGFEFGSHTVSHKPLTQLDEDHLRQELVESKARIEQQLGKPVTCIAYPEGKYNDLVELETKRAHYEAAFTVNVGKDFPGEDSYALDRIPIFEGFGSFWHFKFRLIFSDLTSHLWRVRVYLENTKWFKPLAQYVPLP</sequence>
<evidence type="ECO:0000256" key="2">
    <source>
        <dbReference type="ARBA" id="ARBA00022729"/>
    </source>
</evidence>
<dbReference type="PANTHER" id="PTHR34216">
    <property type="match status" value="1"/>
</dbReference>
<gene>
    <name evidence="5" type="ORF">SAMN05660299_02113</name>
</gene>
<dbReference type="CDD" id="cd10918">
    <property type="entry name" value="CE4_NodB_like_5s_6s"/>
    <property type="match status" value="1"/>
</dbReference>
<keyword evidence="3" id="KW-0472">Membrane</keyword>
<dbReference type="Gene3D" id="3.20.20.370">
    <property type="entry name" value="Glycoside hydrolase/deacetylase"/>
    <property type="match status" value="1"/>
</dbReference>
<feature type="domain" description="NodB homology" evidence="4">
    <location>
        <begin position="91"/>
        <end position="280"/>
    </location>
</feature>
<dbReference type="EMBL" id="FNHQ01000024">
    <property type="protein sequence ID" value="SDN10376.1"/>
    <property type="molecule type" value="Genomic_DNA"/>
</dbReference>
<reference evidence="5 6" key="1">
    <citation type="submission" date="2016-10" db="EMBL/GenBank/DDBJ databases">
        <authorList>
            <person name="de Groot N.N."/>
        </authorList>
    </citation>
    <scope>NUCLEOTIDE SEQUENCE [LARGE SCALE GENOMIC DNA]</scope>
    <source>
        <strain evidence="5 6">DSM 16981</strain>
    </source>
</reference>
<evidence type="ECO:0000313" key="5">
    <source>
        <dbReference type="EMBL" id="SDN10376.1"/>
    </source>
</evidence>
<evidence type="ECO:0000256" key="1">
    <source>
        <dbReference type="ARBA" id="ARBA00004613"/>
    </source>
</evidence>
<dbReference type="GO" id="GO:0005576">
    <property type="term" value="C:extracellular region"/>
    <property type="evidence" value="ECO:0007669"/>
    <property type="project" value="UniProtKB-SubCell"/>
</dbReference>
<feature type="transmembrane region" description="Helical" evidence="3">
    <location>
        <begin position="6"/>
        <end position="25"/>
    </location>
</feature>
<dbReference type="OrthoDB" id="9778320at2"/>
<dbReference type="Proteomes" id="UP000199309">
    <property type="component" value="Unassembled WGS sequence"/>
</dbReference>
<keyword evidence="2" id="KW-0732">Signal</keyword>
<dbReference type="STRING" id="349095.SAMN05660299_02113"/>
<dbReference type="PROSITE" id="PS51677">
    <property type="entry name" value="NODB"/>
    <property type="match status" value="1"/>
</dbReference>
<comment type="subcellular location">
    <subcellularLocation>
        <location evidence="1">Secreted</location>
    </subcellularLocation>
</comment>
<dbReference type="PANTHER" id="PTHR34216:SF3">
    <property type="entry name" value="POLY-BETA-1,6-N-ACETYL-D-GLUCOSAMINE N-DEACETYLASE"/>
    <property type="match status" value="1"/>
</dbReference>
<keyword evidence="3" id="KW-1133">Transmembrane helix</keyword>
<dbReference type="GO" id="GO:0016810">
    <property type="term" value="F:hydrolase activity, acting on carbon-nitrogen (but not peptide) bonds"/>
    <property type="evidence" value="ECO:0007669"/>
    <property type="project" value="InterPro"/>
</dbReference>
<accession>A0A1G9YPJ6</accession>
<dbReference type="Pfam" id="PF01522">
    <property type="entry name" value="Polysacc_deac_1"/>
    <property type="match status" value="1"/>
</dbReference>
<evidence type="ECO:0000259" key="4">
    <source>
        <dbReference type="PROSITE" id="PS51677"/>
    </source>
</evidence>